<comment type="caution">
    <text evidence="1">The sequence shown here is derived from an EMBL/GenBank/DDBJ whole genome shotgun (WGS) entry which is preliminary data.</text>
</comment>
<protein>
    <submittedName>
        <fullName evidence="1">CCR4-Not complex component Not1</fullName>
    </submittedName>
</protein>
<evidence type="ECO:0000313" key="2">
    <source>
        <dbReference type="Proteomes" id="UP001165186"/>
    </source>
</evidence>
<dbReference type="EMBL" id="BSXG01000021">
    <property type="protein sequence ID" value="GME25613.1"/>
    <property type="molecule type" value="Genomic_DNA"/>
</dbReference>
<reference evidence="1" key="1">
    <citation type="submission" date="2024-09" db="EMBL/GenBank/DDBJ databases">
        <title>Draft Genome Sequences of Neofusicoccum parvum.</title>
        <authorList>
            <person name="Ashida A."/>
            <person name="Camagna M."/>
            <person name="Tanaka A."/>
            <person name="Takemoto D."/>
        </authorList>
    </citation>
    <scope>NUCLEOTIDE SEQUENCE</scope>
    <source>
        <strain evidence="1">PPO83</strain>
    </source>
</reference>
<sequence length="211" mass="21385">MSQQFPWGSSSQQPSGRRGLTPISTAFTSTRSNSAANSPSRASFSPVNNPPSVASSGTRRIISRTSSASSTSSPFSPSQAGSQQQHTPGQLLSSGRSRTIASQGASHFASSAAALPSASQGGGGAPSTSGGGSSKVARASPSLSQSGNIGSPSSTSTASAPSGQSLAKIVIAQVFLLLSSLKEDKDKAKWEQQTDQIRKVSAARHPPPHCY</sequence>
<evidence type="ECO:0000313" key="1">
    <source>
        <dbReference type="EMBL" id="GME25613.1"/>
    </source>
</evidence>
<name>A0ACB5RYV2_9PEZI</name>
<organism evidence="1 2">
    <name type="scientific">Neofusicoccum parvum</name>
    <dbReference type="NCBI Taxonomy" id="310453"/>
    <lineage>
        <taxon>Eukaryota</taxon>
        <taxon>Fungi</taxon>
        <taxon>Dikarya</taxon>
        <taxon>Ascomycota</taxon>
        <taxon>Pezizomycotina</taxon>
        <taxon>Dothideomycetes</taxon>
        <taxon>Dothideomycetes incertae sedis</taxon>
        <taxon>Botryosphaeriales</taxon>
        <taxon>Botryosphaeriaceae</taxon>
        <taxon>Neofusicoccum</taxon>
    </lineage>
</organism>
<dbReference type="Proteomes" id="UP001165186">
    <property type="component" value="Unassembled WGS sequence"/>
</dbReference>
<gene>
    <name evidence="1" type="primary">g110</name>
    <name evidence="1" type="ORF">NpPPO83_00000110</name>
</gene>
<keyword evidence="2" id="KW-1185">Reference proteome</keyword>
<proteinExistence type="predicted"/>
<accession>A0ACB5RYV2</accession>